<dbReference type="PANTHER" id="PTHR34220">
    <property type="entry name" value="SENSOR HISTIDINE KINASE YPDA"/>
    <property type="match status" value="1"/>
</dbReference>
<gene>
    <name evidence="3" type="ORF">QNI22_27840</name>
</gene>
<evidence type="ECO:0000256" key="1">
    <source>
        <dbReference type="SAM" id="Phobius"/>
    </source>
</evidence>
<sequence length="318" mass="37811">MLYSIQKWEDWMYGLARASIYTFFYILAVYTQSNWLLTVYFRRGVYTRYIIVSLLILILLVTLRMFTEYWVLHLNLTYHQFYGFNLSHWAFVFVTQFLASLFGILLRIAMNYTWLLQTQEKIRTQQLMAEMNLLKSQVQPHFLFNTLNNIYYLAHSKSEKTTIMIAKLSDMMRYFLEEAPKEKVPLSVEVEFIKDYIELEKIRIPYPVQIELCLDGLKEEVLVSPMLLMPLVENVFKHGIDKTQSKSWAKMKLHTETNYVRFEVTNSLWPQSSNPKGLGLKNLKKRLEMIYNETYTLTIQSDTSQFTAILQIPLLNFQ</sequence>
<dbReference type="InterPro" id="IPR036890">
    <property type="entry name" value="HATPase_C_sf"/>
</dbReference>
<dbReference type="AlphaFoldDB" id="A0AAE3RAH5"/>
<dbReference type="Pfam" id="PF06580">
    <property type="entry name" value="His_kinase"/>
    <property type="match status" value="1"/>
</dbReference>
<keyword evidence="1" id="KW-0472">Membrane</keyword>
<dbReference type="RefSeq" id="WP_314515842.1">
    <property type="nucleotide sequence ID" value="NZ_JASJOU010000012.1"/>
</dbReference>
<dbReference type="Proteomes" id="UP001232063">
    <property type="component" value="Unassembled WGS sequence"/>
</dbReference>
<keyword evidence="3" id="KW-0418">Kinase</keyword>
<protein>
    <submittedName>
        <fullName evidence="3">Histidine kinase</fullName>
    </submittedName>
</protein>
<evidence type="ECO:0000259" key="2">
    <source>
        <dbReference type="Pfam" id="PF06580"/>
    </source>
</evidence>
<keyword evidence="1" id="KW-1133">Transmembrane helix</keyword>
<dbReference type="EMBL" id="JASJOU010000012">
    <property type="protein sequence ID" value="MDJ1504505.1"/>
    <property type="molecule type" value="Genomic_DNA"/>
</dbReference>
<keyword evidence="4" id="KW-1185">Reference proteome</keyword>
<keyword evidence="1" id="KW-0812">Transmembrane</keyword>
<evidence type="ECO:0000313" key="3">
    <source>
        <dbReference type="EMBL" id="MDJ1504505.1"/>
    </source>
</evidence>
<dbReference type="Gene3D" id="3.30.565.10">
    <property type="entry name" value="Histidine kinase-like ATPase, C-terminal domain"/>
    <property type="match status" value="1"/>
</dbReference>
<organism evidence="3 4">
    <name type="scientific">Xanthocytophaga agilis</name>
    <dbReference type="NCBI Taxonomy" id="3048010"/>
    <lineage>
        <taxon>Bacteria</taxon>
        <taxon>Pseudomonadati</taxon>
        <taxon>Bacteroidota</taxon>
        <taxon>Cytophagia</taxon>
        <taxon>Cytophagales</taxon>
        <taxon>Rhodocytophagaceae</taxon>
        <taxon>Xanthocytophaga</taxon>
    </lineage>
</organism>
<feature type="transmembrane region" description="Helical" evidence="1">
    <location>
        <begin position="86"/>
        <end position="106"/>
    </location>
</feature>
<dbReference type="InterPro" id="IPR010559">
    <property type="entry name" value="Sig_transdc_His_kin_internal"/>
</dbReference>
<name>A0AAE3RAH5_9BACT</name>
<reference evidence="3" key="1">
    <citation type="submission" date="2023-05" db="EMBL/GenBank/DDBJ databases">
        <authorList>
            <person name="Zhang X."/>
        </authorList>
    </citation>
    <scope>NUCLEOTIDE SEQUENCE</scope>
    <source>
        <strain evidence="3">BD1B2-1</strain>
    </source>
</reference>
<dbReference type="GO" id="GO:0016020">
    <property type="term" value="C:membrane"/>
    <property type="evidence" value="ECO:0007669"/>
    <property type="project" value="InterPro"/>
</dbReference>
<dbReference type="GO" id="GO:0000155">
    <property type="term" value="F:phosphorelay sensor kinase activity"/>
    <property type="evidence" value="ECO:0007669"/>
    <property type="project" value="InterPro"/>
</dbReference>
<feature type="transmembrane region" description="Helical" evidence="1">
    <location>
        <begin position="49"/>
        <end position="66"/>
    </location>
</feature>
<feature type="transmembrane region" description="Helical" evidence="1">
    <location>
        <begin position="20"/>
        <end position="37"/>
    </location>
</feature>
<dbReference type="InterPro" id="IPR050640">
    <property type="entry name" value="Bact_2-comp_sensor_kinase"/>
</dbReference>
<evidence type="ECO:0000313" key="4">
    <source>
        <dbReference type="Proteomes" id="UP001232063"/>
    </source>
</evidence>
<keyword evidence="3" id="KW-0808">Transferase</keyword>
<proteinExistence type="predicted"/>
<comment type="caution">
    <text evidence="3">The sequence shown here is derived from an EMBL/GenBank/DDBJ whole genome shotgun (WGS) entry which is preliminary data.</text>
</comment>
<feature type="domain" description="Signal transduction histidine kinase internal region" evidence="2">
    <location>
        <begin position="129"/>
        <end position="204"/>
    </location>
</feature>
<accession>A0AAE3RAH5</accession>
<dbReference type="PANTHER" id="PTHR34220:SF7">
    <property type="entry name" value="SENSOR HISTIDINE KINASE YPDA"/>
    <property type="match status" value="1"/>
</dbReference>